<dbReference type="GO" id="GO:0047931">
    <property type="term" value="F:glucosamine kinase activity"/>
    <property type="evidence" value="ECO:0007669"/>
    <property type="project" value="UniProtKB-EC"/>
</dbReference>
<comment type="caution">
    <text evidence="4">The sequence shown here is derived from an EMBL/GenBank/DDBJ whole genome shotgun (WGS) entry which is preliminary data.</text>
</comment>
<dbReference type="SUPFAM" id="SSF53613">
    <property type="entry name" value="Ribokinase-like"/>
    <property type="match status" value="1"/>
</dbReference>
<dbReference type="InterPro" id="IPR029056">
    <property type="entry name" value="Ribokinase-like"/>
</dbReference>
<feature type="domain" description="Carbohydrate kinase PfkB" evidence="3">
    <location>
        <begin position="17"/>
        <end position="305"/>
    </location>
</feature>
<evidence type="ECO:0000256" key="1">
    <source>
        <dbReference type="ARBA" id="ARBA00022679"/>
    </source>
</evidence>
<dbReference type="EMBL" id="JMPJ01000047">
    <property type="protein sequence ID" value="KFC81671.1"/>
    <property type="molecule type" value="Genomic_DNA"/>
</dbReference>
<proteinExistence type="predicted"/>
<evidence type="ECO:0000313" key="5">
    <source>
        <dbReference type="Proteomes" id="UP000028640"/>
    </source>
</evidence>
<evidence type="ECO:0000256" key="2">
    <source>
        <dbReference type="ARBA" id="ARBA00022777"/>
    </source>
</evidence>
<dbReference type="GO" id="GO:0005829">
    <property type="term" value="C:cytosol"/>
    <property type="evidence" value="ECO:0007669"/>
    <property type="project" value="TreeGrafter"/>
</dbReference>
<reference evidence="4 5" key="1">
    <citation type="submission" date="2014-05" db="EMBL/GenBank/DDBJ databases">
        <title>ATOL: Assembling a taxonomically balanced genome-scale reconstruction of the evolutionary history of the Enterobacteriaceae.</title>
        <authorList>
            <person name="Plunkett G.III."/>
            <person name="Neeno-Eckwall E.C."/>
            <person name="Glasner J.D."/>
            <person name="Perna N.T."/>
        </authorList>
    </citation>
    <scope>NUCLEOTIDE SEQUENCE [LARGE SCALE GENOMIC DNA]</scope>
    <source>
        <strain evidence="4 5">ATCC 33852</strain>
    </source>
</reference>
<evidence type="ECO:0000259" key="3">
    <source>
        <dbReference type="Pfam" id="PF00294"/>
    </source>
</evidence>
<dbReference type="PROSITE" id="PS00583">
    <property type="entry name" value="PFKB_KINASES_1"/>
    <property type="match status" value="1"/>
</dbReference>
<dbReference type="Gene3D" id="3.40.1190.20">
    <property type="match status" value="1"/>
</dbReference>
<dbReference type="Proteomes" id="UP000028640">
    <property type="component" value="Unassembled WGS sequence"/>
</dbReference>
<dbReference type="PANTHER" id="PTHR10584">
    <property type="entry name" value="SUGAR KINASE"/>
    <property type="match status" value="1"/>
</dbReference>
<dbReference type="InterPro" id="IPR002173">
    <property type="entry name" value="Carboh/pur_kinase_PfkB_CS"/>
</dbReference>
<keyword evidence="2 4" id="KW-0418">Kinase</keyword>
<protein>
    <submittedName>
        <fullName evidence="4">Putative glucosamine kinase</fullName>
        <ecNumber evidence="4">2.7.1.8</ecNumber>
    </submittedName>
</protein>
<keyword evidence="1 4" id="KW-0808">Transferase</keyword>
<dbReference type="AlphaFoldDB" id="A0A085GD76"/>
<sequence>MMGNFDNMNKPETLSTLYVVGNLNVDLIMSTLHQWPQKGTETMLETSSIRPGGSAGNCALALAALGTPHRLVANQGNDQFTDWLASLFPQSAPHWPTVECETSLTFGVTHPDHERTFFSNQGHIVRLNLDDVLLQLPSQAQPGDWVLLCGTFLCTRLFEQYPQLLSALKQRGYHVVVDSGWPPQDWSDALRQQITPWLGYCDALLLNEVETLGMSARDTLDDAAVYLLSQMAENAFVVAKCGPDGARLWSARGQLYQAADPVQVVDTIGAGDSFNAGFLSALVYGQEPQQALQWGVRVAGSAISSNPRQYPDWQVLLSLSAEKISVEK</sequence>
<dbReference type="EC" id="2.7.1.8" evidence="4"/>
<keyword evidence="5" id="KW-1185">Reference proteome</keyword>
<accession>A0A085GD76</accession>
<dbReference type="PROSITE" id="PS00584">
    <property type="entry name" value="PFKB_KINASES_2"/>
    <property type="match status" value="1"/>
</dbReference>
<organism evidence="4 5">
    <name type="scientific">Ewingella americana (strain ATCC 33852 / DSM 4580 / CCUG 14506 / JCM 5911 / LMG 7869 / NCTC 12157 / CDC 1468-78)</name>
    <dbReference type="NCBI Taxonomy" id="910964"/>
    <lineage>
        <taxon>Bacteria</taxon>
        <taxon>Pseudomonadati</taxon>
        <taxon>Pseudomonadota</taxon>
        <taxon>Gammaproteobacteria</taxon>
        <taxon>Enterobacterales</taxon>
        <taxon>Yersiniaceae</taxon>
        <taxon>Ewingella</taxon>
    </lineage>
</organism>
<gene>
    <name evidence="4" type="ORF">GEAM_1654</name>
</gene>
<dbReference type="InterPro" id="IPR011611">
    <property type="entry name" value="PfkB_dom"/>
</dbReference>
<dbReference type="eggNOG" id="COG0524">
    <property type="taxonomic scope" value="Bacteria"/>
</dbReference>
<dbReference type="Pfam" id="PF00294">
    <property type="entry name" value="PfkB"/>
    <property type="match status" value="1"/>
</dbReference>
<evidence type="ECO:0000313" key="4">
    <source>
        <dbReference type="EMBL" id="KFC81671.1"/>
    </source>
</evidence>
<dbReference type="STRING" id="910964.GEAM_1654"/>
<name>A0A085GD76_EWIA3</name>
<dbReference type="PANTHER" id="PTHR10584:SF166">
    <property type="entry name" value="RIBOKINASE"/>
    <property type="match status" value="1"/>
</dbReference>